<keyword evidence="10 13" id="KW-0408">Iron</keyword>
<dbReference type="AlphaFoldDB" id="A0AAD5V0A3"/>
<evidence type="ECO:0000256" key="3">
    <source>
        <dbReference type="ARBA" id="ARBA00005179"/>
    </source>
</evidence>
<comment type="cofactor">
    <cofactor evidence="1 13">
        <name>heme</name>
        <dbReference type="ChEBI" id="CHEBI:30413"/>
    </cofactor>
</comment>
<evidence type="ECO:0000256" key="2">
    <source>
        <dbReference type="ARBA" id="ARBA00004167"/>
    </source>
</evidence>
<dbReference type="PROSITE" id="PS00086">
    <property type="entry name" value="CYTOCHROME_P450"/>
    <property type="match status" value="1"/>
</dbReference>
<evidence type="ECO:0000313" key="17">
    <source>
        <dbReference type="Proteomes" id="UP001212997"/>
    </source>
</evidence>
<proteinExistence type="inferred from homology"/>
<dbReference type="Proteomes" id="UP001212997">
    <property type="component" value="Unassembled WGS sequence"/>
</dbReference>
<evidence type="ECO:0000256" key="11">
    <source>
        <dbReference type="ARBA" id="ARBA00023033"/>
    </source>
</evidence>
<evidence type="ECO:0000256" key="7">
    <source>
        <dbReference type="ARBA" id="ARBA00022723"/>
    </source>
</evidence>
<dbReference type="InterPro" id="IPR036396">
    <property type="entry name" value="Cyt_P450_sf"/>
</dbReference>
<keyword evidence="7 13" id="KW-0479">Metal-binding</keyword>
<evidence type="ECO:0000256" key="10">
    <source>
        <dbReference type="ARBA" id="ARBA00023004"/>
    </source>
</evidence>
<dbReference type="GO" id="GO:0004497">
    <property type="term" value="F:monooxygenase activity"/>
    <property type="evidence" value="ECO:0007669"/>
    <property type="project" value="UniProtKB-KW"/>
</dbReference>
<evidence type="ECO:0000256" key="6">
    <source>
        <dbReference type="ARBA" id="ARBA00022692"/>
    </source>
</evidence>
<dbReference type="InterPro" id="IPR002401">
    <property type="entry name" value="Cyt_P450_E_grp-I"/>
</dbReference>
<dbReference type="InterPro" id="IPR001128">
    <property type="entry name" value="Cyt_P450"/>
</dbReference>
<comment type="subcellular location">
    <subcellularLocation>
        <location evidence="2">Membrane</location>
        <topology evidence="2">Single-pass membrane protein</topology>
    </subcellularLocation>
</comment>
<keyword evidence="5 13" id="KW-0349">Heme</keyword>
<feature type="binding site" description="axial binding residue" evidence="13">
    <location>
        <position position="444"/>
    </location>
    <ligand>
        <name>heme</name>
        <dbReference type="ChEBI" id="CHEBI:30413"/>
    </ligand>
    <ligandPart>
        <name>Fe</name>
        <dbReference type="ChEBI" id="CHEBI:18248"/>
    </ligandPart>
</feature>
<accession>A0AAD5V0A3</accession>
<dbReference type="Gene3D" id="1.10.630.10">
    <property type="entry name" value="Cytochrome P450"/>
    <property type="match status" value="1"/>
</dbReference>
<keyword evidence="6 15" id="KW-0812">Transmembrane</keyword>
<organism evidence="16 17">
    <name type="scientific">Meripilus lineatus</name>
    <dbReference type="NCBI Taxonomy" id="2056292"/>
    <lineage>
        <taxon>Eukaryota</taxon>
        <taxon>Fungi</taxon>
        <taxon>Dikarya</taxon>
        <taxon>Basidiomycota</taxon>
        <taxon>Agaricomycotina</taxon>
        <taxon>Agaricomycetes</taxon>
        <taxon>Polyporales</taxon>
        <taxon>Meripilaceae</taxon>
        <taxon>Meripilus</taxon>
    </lineage>
</organism>
<comment type="pathway">
    <text evidence="3">Secondary metabolite biosynthesis.</text>
</comment>
<evidence type="ECO:0000256" key="4">
    <source>
        <dbReference type="ARBA" id="ARBA00010617"/>
    </source>
</evidence>
<dbReference type="Pfam" id="PF00067">
    <property type="entry name" value="p450"/>
    <property type="match status" value="1"/>
</dbReference>
<dbReference type="GO" id="GO:0005506">
    <property type="term" value="F:iron ion binding"/>
    <property type="evidence" value="ECO:0007669"/>
    <property type="project" value="InterPro"/>
</dbReference>
<dbReference type="SUPFAM" id="SSF48264">
    <property type="entry name" value="Cytochrome P450"/>
    <property type="match status" value="1"/>
</dbReference>
<gene>
    <name evidence="16" type="ORF">NLI96_g6779</name>
</gene>
<name>A0AAD5V0A3_9APHY</name>
<evidence type="ECO:0000256" key="14">
    <source>
        <dbReference type="RuleBase" id="RU000461"/>
    </source>
</evidence>
<keyword evidence="8 15" id="KW-1133">Transmembrane helix</keyword>
<evidence type="ECO:0000256" key="1">
    <source>
        <dbReference type="ARBA" id="ARBA00001971"/>
    </source>
</evidence>
<keyword evidence="9 14" id="KW-0560">Oxidoreductase</keyword>
<evidence type="ECO:0000256" key="13">
    <source>
        <dbReference type="PIRSR" id="PIRSR602401-1"/>
    </source>
</evidence>
<evidence type="ECO:0000256" key="5">
    <source>
        <dbReference type="ARBA" id="ARBA00022617"/>
    </source>
</evidence>
<comment type="similarity">
    <text evidence="4 14">Belongs to the cytochrome P450 family.</text>
</comment>
<evidence type="ECO:0000313" key="16">
    <source>
        <dbReference type="EMBL" id="KAJ3482739.1"/>
    </source>
</evidence>
<evidence type="ECO:0000256" key="8">
    <source>
        <dbReference type="ARBA" id="ARBA00022989"/>
    </source>
</evidence>
<evidence type="ECO:0008006" key="18">
    <source>
        <dbReference type="Google" id="ProtNLM"/>
    </source>
</evidence>
<comment type="caution">
    <text evidence="16">The sequence shown here is derived from an EMBL/GenBank/DDBJ whole genome shotgun (WGS) entry which is preliminary data.</text>
</comment>
<keyword evidence="17" id="KW-1185">Reference proteome</keyword>
<dbReference type="GO" id="GO:0016705">
    <property type="term" value="F:oxidoreductase activity, acting on paired donors, with incorporation or reduction of molecular oxygen"/>
    <property type="evidence" value="ECO:0007669"/>
    <property type="project" value="InterPro"/>
</dbReference>
<feature type="transmembrane region" description="Helical" evidence="15">
    <location>
        <begin position="12"/>
        <end position="34"/>
    </location>
</feature>
<reference evidence="16" key="1">
    <citation type="submission" date="2022-07" db="EMBL/GenBank/DDBJ databases">
        <title>Genome Sequence of Physisporinus lineatus.</title>
        <authorList>
            <person name="Buettner E."/>
        </authorList>
    </citation>
    <scope>NUCLEOTIDE SEQUENCE</scope>
    <source>
        <strain evidence="16">VT162</strain>
    </source>
</reference>
<dbReference type="GO" id="GO:0020037">
    <property type="term" value="F:heme binding"/>
    <property type="evidence" value="ECO:0007669"/>
    <property type="project" value="InterPro"/>
</dbReference>
<dbReference type="InterPro" id="IPR017972">
    <property type="entry name" value="Cyt_P450_CS"/>
</dbReference>
<evidence type="ECO:0000256" key="12">
    <source>
        <dbReference type="ARBA" id="ARBA00023136"/>
    </source>
</evidence>
<dbReference type="InterPro" id="IPR050364">
    <property type="entry name" value="Cytochrome_P450_fung"/>
</dbReference>
<dbReference type="PRINTS" id="PR00463">
    <property type="entry name" value="EP450I"/>
</dbReference>
<evidence type="ECO:0000256" key="9">
    <source>
        <dbReference type="ARBA" id="ARBA00023002"/>
    </source>
</evidence>
<keyword evidence="12 15" id="KW-0472">Membrane</keyword>
<dbReference type="PANTHER" id="PTHR46300">
    <property type="entry name" value="P450, PUTATIVE (EUROFUNG)-RELATED-RELATED"/>
    <property type="match status" value="1"/>
</dbReference>
<dbReference type="CDD" id="cd11065">
    <property type="entry name" value="CYP64-like"/>
    <property type="match status" value="1"/>
</dbReference>
<dbReference type="PRINTS" id="PR00385">
    <property type="entry name" value="P450"/>
</dbReference>
<dbReference type="PANTHER" id="PTHR46300:SF7">
    <property type="entry name" value="P450, PUTATIVE (EUROFUNG)-RELATED"/>
    <property type="match status" value="1"/>
</dbReference>
<protein>
    <recommendedName>
        <fullName evidence="18">Cytochrome P450</fullName>
    </recommendedName>
</protein>
<dbReference type="GO" id="GO:0016020">
    <property type="term" value="C:membrane"/>
    <property type="evidence" value="ECO:0007669"/>
    <property type="project" value="UniProtKB-SubCell"/>
</dbReference>
<keyword evidence="11 14" id="KW-0503">Monooxygenase</keyword>
<evidence type="ECO:0000256" key="15">
    <source>
        <dbReference type="SAM" id="Phobius"/>
    </source>
</evidence>
<sequence length="517" mass="58231">MVAIVYSRTYALNAAAFAGALLSLLILTSILRILRRRPKVSPLPPGPKGLPLLGNVHQLPAVYQERAFAKWGREFGAIVHAKLFRKNAIIVNTAEVARDLMEKRSGNYSDRPEFILLNDLMGWENVVTQMRYGSRHRRHRKWIQDAFQGKETLESYRYIQLRERNIVLAGLLASPEAFVKHLTRFSAAMIMEITYGHRVVSDEDPFIAITEEAGTATVRAGSPGSMLVDFFPILKYYPTWLPGSSWKTNALNVRVLVQRVMDVPYNMVKNKMAAGNAWSSFTSSLLEECYRNGNISPQDECDIKGAASVLYAAGTETTTTVLLTFLLAMVLHPDVFKKAQAELDRASPFADLLGSRKILIENYRWHPPVPLAIPHGSMKDDEYRGFHIPGDSMVIPNIWGMCQDERNYPQPDQFIPERFLNLKGGKDELLDPCNLIFGFGRRLCPGREFADMNVFLVASSIISTMNVAKALDETGQEITPLEDFTSGFVSRPKDFACRFVPRSKKVIHLIEQMNVSN</sequence>
<dbReference type="EMBL" id="JANAWD010000259">
    <property type="protein sequence ID" value="KAJ3482739.1"/>
    <property type="molecule type" value="Genomic_DNA"/>
</dbReference>